<dbReference type="Proteomes" id="UP001159428">
    <property type="component" value="Unassembled WGS sequence"/>
</dbReference>
<keyword evidence="3" id="KW-1185">Reference proteome</keyword>
<name>A0AAU9XJA9_9CNID</name>
<dbReference type="AlphaFoldDB" id="A0AAU9XJA9"/>
<protein>
    <recommendedName>
        <fullName evidence="1">Methyltransferase domain-containing protein</fullName>
    </recommendedName>
</protein>
<dbReference type="SUPFAM" id="SSF53335">
    <property type="entry name" value="S-adenosyl-L-methionine-dependent methyltransferases"/>
    <property type="match status" value="1"/>
</dbReference>
<proteinExistence type="predicted"/>
<evidence type="ECO:0000259" key="1">
    <source>
        <dbReference type="Pfam" id="PF13649"/>
    </source>
</evidence>
<sequence length="187" mass="20976">MATHTHVGGYRKYFGTRFADLSPATTTEDQIRDVYNDWANKYDEEVVVKALLVCHRPQAECLDAAIKQYLNKPKDEVKIIDCGAGTGLCGVELHKLGYTHLCALDISPEMLNEARKKNVYQKFICAPLNSDQNPEVITGEYDAMICIGTLAAAHVKPTALVEMIRMIKIGEIMNYSFLLKLAGEWDY</sequence>
<comment type="caution">
    <text evidence="2">The sequence shown here is derived from an EMBL/GenBank/DDBJ whole genome shotgun (WGS) entry which is preliminary data.</text>
</comment>
<dbReference type="EMBL" id="CALNXJ010000043">
    <property type="protein sequence ID" value="CAH3147642.1"/>
    <property type="molecule type" value="Genomic_DNA"/>
</dbReference>
<evidence type="ECO:0000313" key="2">
    <source>
        <dbReference type="EMBL" id="CAH3147642.1"/>
    </source>
</evidence>
<dbReference type="Pfam" id="PF13649">
    <property type="entry name" value="Methyltransf_25"/>
    <property type="match status" value="1"/>
</dbReference>
<reference evidence="2 3" key="1">
    <citation type="submission" date="2022-05" db="EMBL/GenBank/DDBJ databases">
        <authorList>
            <consortium name="Genoscope - CEA"/>
            <person name="William W."/>
        </authorList>
    </citation>
    <scope>NUCLEOTIDE SEQUENCE [LARGE SCALE GENOMIC DNA]</scope>
</reference>
<dbReference type="InterPro" id="IPR029063">
    <property type="entry name" value="SAM-dependent_MTases_sf"/>
</dbReference>
<dbReference type="InterPro" id="IPR041698">
    <property type="entry name" value="Methyltransf_25"/>
</dbReference>
<organism evidence="2 3">
    <name type="scientific">Pocillopora meandrina</name>
    <dbReference type="NCBI Taxonomy" id="46732"/>
    <lineage>
        <taxon>Eukaryota</taxon>
        <taxon>Metazoa</taxon>
        <taxon>Cnidaria</taxon>
        <taxon>Anthozoa</taxon>
        <taxon>Hexacorallia</taxon>
        <taxon>Scleractinia</taxon>
        <taxon>Astrocoeniina</taxon>
        <taxon>Pocilloporidae</taxon>
        <taxon>Pocillopora</taxon>
    </lineage>
</organism>
<accession>A0AAU9XJA9</accession>
<feature type="non-terminal residue" evidence="2">
    <location>
        <position position="187"/>
    </location>
</feature>
<evidence type="ECO:0000313" key="3">
    <source>
        <dbReference type="Proteomes" id="UP001159428"/>
    </source>
</evidence>
<dbReference type="Gene3D" id="3.40.50.150">
    <property type="entry name" value="Vaccinia Virus protein VP39"/>
    <property type="match status" value="1"/>
</dbReference>
<dbReference type="CDD" id="cd02440">
    <property type="entry name" value="AdoMet_MTases"/>
    <property type="match status" value="1"/>
</dbReference>
<gene>
    <name evidence="2" type="ORF">PMEA_00023515</name>
</gene>
<feature type="domain" description="Methyltransferase" evidence="1">
    <location>
        <begin position="79"/>
        <end position="168"/>
    </location>
</feature>